<dbReference type="EMBL" id="VCMV01000024">
    <property type="protein sequence ID" value="KAB0266160.1"/>
    <property type="molecule type" value="Genomic_DNA"/>
</dbReference>
<evidence type="ECO:0000313" key="6">
    <source>
        <dbReference type="Proteomes" id="UP000325684"/>
    </source>
</evidence>
<accession>A0A5N3P8V1</accession>
<dbReference type="OrthoDB" id="8430269at2"/>
<keyword evidence="6" id="KW-1185">Reference proteome</keyword>
<dbReference type="Gene3D" id="3.40.50.300">
    <property type="entry name" value="P-loop containing nucleotide triphosphate hydrolases"/>
    <property type="match status" value="2"/>
</dbReference>
<keyword evidence="2" id="KW-0547">Nucleotide-binding</keyword>
<dbReference type="PANTHER" id="PTHR43790">
    <property type="entry name" value="CARBOHYDRATE TRANSPORT ATP-BINDING PROTEIN MG119-RELATED"/>
    <property type="match status" value="1"/>
</dbReference>
<evidence type="ECO:0000256" key="1">
    <source>
        <dbReference type="ARBA" id="ARBA00005417"/>
    </source>
</evidence>
<evidence type="ECO:0000259" key="4">
    <source>
        <dbReference type="PROSITE" id="PS50893"/>
    </source>
</evidence>
<comment type="caution">
    <text evidence="5">The sequence shown here is derived from an EMBL/GenBank/DDBJ whole genome shotgun (WGS) entry which is preliminary data.</text>
</comment>
<dbReference type="SMART" id="SM00382">
    <property type="entry name" value="AAA"/>
    <property type="match status" value="2"/>
</dbReference>
<protein>
    <submittedName>
        <fullName evidence="5">ABC transporter ATP-binding protein</fullName>
    </submittedName>
</protein>
<feature type="domain" description="ABC transporter" evidence="4">
    <location>
        <begin position="39"/>
        <end position="270"/>
    </location>
</feature>
<dbReference type="PANTHER" id="PTHR43790:SF4">
    <property type="entry name" value="GUANOSINE IMPORT ATP-BINDING PROTEIN NUPO"/>
    <property type="match status" value="1"/>
</dbReference>
<evidence type="ECO:0000256" key="2">
    <source>
        <dbReference type="ARBA" id="ARBA00022741"/>
    </source>
</evidence>
<evidence type="ECO:0000256" key="3">
    <source>
        <dbReference type="ARBA" id="ARBA00022840"/>
    </source>
</evidence>
<dbReference type="SUPFAM" id="SSF52540">
    <property type="entry name" value="P-loop containing nucleoside triphosphate hydrolases"/>
    <property type="match status" value="2"/>
</dbReference>
<dbReference type="GO" id="GO:0005524">
    <property type="term" value="F:ATP binding"/>
    <property type="evidence" value="ECO:0007669"/>
    <property type="project" value="UniProtKB-KW"/>
</dbReference>
<dbReference type="GO" id="GO:0016887">
    <property type="term" value="F:ATP hydrolysis activity"/>
    <property type="evidence" value="ECO:0007669"/>
    <property type="project" value="InterPro"/>
</dbReference>
<dbReference type="InterPro" id="IPR027417">
    <property type="entry name" value="P-loop_NTPase"/>
</dbReference>
<dbReference type="Pfam" id="PF00005">
    <property type="entry name" value="ABC_tran"/>
    <property type="match status" value="2"/>
</dbReference>
<feature type="domain" description="ABC transporter" evidence="4">
    <location>
        <begin position="287"/>
        <end position="532"/>
    </location>
</feature>
<keyword evidence="3 5" id="KW-0067">ATP-binding</keyword>
<dbReference type="InterPro" id="IPR003593">
    <property type="entry name" value="AAA+_ATPase"/>
</dbReference>
<dbReference type="InterPro" id="IPR017871">
    <property type="entry name" value="ABC_transporter-like_CS"/>
</dbReference>
<name>A0A5N3P8V1_9HYPH</name>
<dbReference type="CDD" id="cd03216">
    <property type="entry name" value="ABC_Carb_Monos_I"/>
    <property type="match status" value="1"/>
</dbReference>
<gene>
    <name evidence="5" type="ORF">FEZ63_15490</name>
</gene>
<comment type="similarity">
    <text evidence="1">Belongs to the ABC transporter superfamily.</text>
</comment>
<organism evidence="5 6">
    <name type="scientific">Microvirga brassicacearum</name>
    <dbReference type="NCBI Taxonomy" id="2580413"/>
    <lineage>
        <taxon>Bacteria</taxon>
        <taxon>Pseudomonadati</taxon>
        <taxon>Pseudomonadota</taxon>
        <taxon>Alphaproteobacteria</taxon>
        <taxon>Hyphomicrobiales</taxon>
        <taxon>Methylobacteriaceae</taxon>
        <taxon>Microvirga</taxon>
    </lineage>
</organism>
<dbReference type="InterPro" id="IPR050107">
    <property type="entry name" value="ABC_carbohydrate_import_ATPase"/>
</dbReference>
<dbReference type="PROSITE" id="PS00211">
    <property type="entry name" value="ABC_TRANSPORTER_1"/>
    <property type="match status" value="2"/>
</dbReference>
<dbReference type="PROSITE" id="PS50893">
    <property type="entry name" value="ABC_TRANSPORTER_2"/>
    <property type="match status" value="2"/>
</dbReference>
<dbReference type="InterPro" id="IPR003439">
    <property type="entry name" value="ABC_transporter-like_ATP-bd"/>
</dbReference>
<dbReference type="Proteomes" id="UP000325684">
    <property type="component" value="Unassembled WGS sequence"/>
</dbReference>
<proteinExistence type="inferred from homology"/>
<dbReference type="CDD" id="cd03215">
    <property type="entry name" value="ABC_Carb_Monos_II"/>
    <property type="match status" value="1"/>
</dbReference>
<evidence type="ECO:0000313" key="5">
    <source>
        <dbReference type="EMBL" id="KAB0266160.1"/>
    </source>
</evidence>
<sequence length="542" mass="57952">MHHLHSGLQRLLATTVFNLFQSELQCVKEELSSSARPLVELRGISKRYGELLANDAVDLAIRPGEIHALLGENGAGKSTLVKILYGVVEPSAGEIQWEGRPVTIASPVEARALGIGMVFQHFSLFDELTVAENIAVALSDDWTLDAVRARLGDISHSYGLALEADRAVWTLSAGERQRIEIVRCLLQGPRLLILDEPTSVLTPQEAEHLFLTLDKLSAEGVSILYISHKLEEVRRLCQTATILRAGKNVASIDPRAHSAREIAALMVGNEVGGVRSTAPHVPKGEMLTVDSLSLPTGSLHGVALSSIDLAAHAGEVVGIAGIAGNGQSELFAALSGERPTDRNDAIIIAGHPCGAAGIDARRRLGAAFVPEERLGHAAAPTHRLSENTLISHAAAEVSRSGFILLRAARRLARAIVQSFDVRMPEADPQARKLSGGNLQKFVIGREMIRNPAVLVVDQPTWGVDAGAARLIRQALVDLATAGSAVIVISQDLDELFEIADRMAVIHQGRLSPMKPVSEWTKESVGLEMLGVAENSGEAVHAL</sequence>
<reference evidence="5 6" key="1">
    <citation type="journal article" date="2019" name="Microorganisms">
        <title>Genome Insights into the Novel Species Microvirga brassicacearum, a Rapeseed Endophyte with Biotechnological Potential.</title>
        <authorList>
            <person name="Jimenez-Gomez A."/>
            <person name="Saati-Santamaria Z."/>
            <person name="Igual J.M."/>
            <person name="Rivas R."/>
            <person name="Mateos P.F."/>
            <person name="Garcia-Fraile P."/>
        </authorList>
    </citation>
    <scope>NUCLEOTIDE SEQUENCE [LARGE SCALE GENOMIC DNA]</scope>
    <source>
        <strain evidence="5 6">CDVBN77</strain>
    </source>
</reference>
<dbReference type="AlphaFoldDB" id="A0A5N3P8V1"/>